<reference evidence="1 2" key="1">
    <citation type="journal article" date="2019" name="Sci. Rep.">
        <title>Orb-weaving spider Araneus ventricosus genome elucidates the spidroin gene catalogue.</title>
        <authorList>
            <person name="Kono N."/>
            <person name="Nakamura H."/>
            <person name="Ohtoshi R."/>
            <person name="Moran D.A.P."/>
            <person name="Shinohara A."/>
            <person name="Yoshida Y."/>
            <person name="Fujiwara M."/>
            <person name="Mori M."/>
            <person name="Tomita M."/>
            <person name="Arakawa K."/>
        </authorList>
    </citation>
    <scope>NUCLEOTIDE SEQUENCE [LARGE SCALE GENOMIC DNA]</scope>
</reference>
<organism evidence="1 2">
    <name type="scientific">Araneus ventricosus</name>
    <name type="common">Orbweaver spider</name>
    <name type="synonym">Epeira ventricosa</name>
    <dbReference type="NCBI Taxonomy" id="182803"/>
    <lineage>
        <taxon>Eukaryota</taxon>
        <taxon>Metazoa</taxon>
        <taxon>Ecdysozoa</taxon>
        <taxon>Arthropoda</taxon>
        <taxon>Chelicerata</taxon>
        <taxon>Arachnida</taxon>
        <taxon>Araneae</taxon>
        <taxon>Araneomorphae</taxon>
        <taxon>Entelegynae</taxon>
        <taxon>Araneoidea</taxon>
        <taxon>Araneidae</taxon>
        <taxon>Araneus</taxon>
    </lineage>
</organism>
<keyword evidence="2" id="KW-1185">Reference proteome</keyword>
<evidence type="ECO:0000313" key="1">
    <source>
        <dbReference type="EMBL" id="GBM26326.1"/>
    </source>
</evidence>
<dbReference type="PANTHER" id="PTHR46409:SF1">
    <property type="entry name" value="HTH PSQ-TYPE DOMAIN-CONTAINING PROTEIN"/>
    <property type="match status" value="1"/>
</dbReference>
<accession>A0A4Y2EDH1</accession>
<gene>
    <name evidence="1" type="ORF">AVEN_239333_1</name>
</gene>
<dbReference type="EMBL" id="BGPR01000558">
    <property type="protein sequence ID" value="GBM26326.1"/>
    <property type="molecule type" value="Genomic_DNA"/>
</dbReference>
<sequence length="170" mass="19670">MCLHPQNHSGYHPNLKNGARHLWHFISSSRYWPKKYRDIIEPVISSNAYFEAPGNMLLAMLTDHRCHIAAGRIIKAREIGPDGNCVRRFVIPAVNFRTTDYVDHIDWEACNVTPPTVLRHISCHELLKMIQDDVPMDSWEFIKFLSHTQAVQRIVKLVTEASRKRVGPLF</sequence>
<dbReference type="AlphaFoldDB" id="A0A4Y2EDH1"/>
<comment type="caution">
    <text evidence="1">The sequence shown here is derived from an EMBL/GenBank/DDBJ whole genome shotgun (WGS) entry which is preliminary data.</text>
</comment>
<dbReference type="PANTHER" id="PTHR46409">
    <property type="entry name" value="HTH PSQ-TYPE DOMAIN-CONTAINING PROTEIN"/>
    <property type="match status" value="1"/>
</dbReference>
<dbReference type="Proteomes" id="UP000499080">
    <property type="component" value="Unassembled WGS sequence"/>
</dbReference>
<evidence type="ECO:0000313" key="2">
    <source>
        <dbReference type="Proteomes" id="UP000499080"/>
    </source>
</evidence>
<protein>
    <submittedName>
        <fullName evidence="1">Uncharacterized protein</fullName>
    </submittedName>
</protein>
<proteinExistence type="predicted"/>
<name>A0A4Y2EDH1_ARAVE</name>